<feature type="compositionally biased region" description="Low complexity" evidence="1">
    <location>
        <begin position="156"/>
        <end position="222"/>
    </location>
</feature>
<feature type="compositionally biased region" description="Low complexity" evidence="1">
    <location>
        <begin position="378"/>
        <end position="392"/>
    </location>
</feature>
<reference evidence="2 3" key="1">
    <citation type="journal article" date="2021" name="Elife">
        <title>Chloroplast acquisition without the gene transfer in kleptoplastic sea slugs, Plakobranchus ocellatus.</title>
        <authorList>
            <person name="Maeda T."/>
            <person name="Takahashi S."/>
            <person name="Yoshida T."/>
            <person name="Shimamura S."/>
            <person name="Takaki Y."/>
            <person name="Nagai Y."/>
            <person name="Toyoda A."/>
            <person name="Suzuki Y."/>
            <person name="Arimoto A."/>
            <person name="Ishii H."/>
            <person name="Satoh N."/>
            <person name="Nishiyama T."/>
            <person name="Hasebe M."/>
            <person name="Maruyama T."/>
            <person name="Minagawa J."/>
            <person name="Obokata J."/>
            <person name="Shigenobu S."/>
        </authorList>
    </citation>
    <scope>NUCLEOTIDE SEQUENCE [LARGE SCALE GENOMIC DNA]</scope>
</reference>
<feature type="compositionally biased region" description="Polar residues" evidence="1">
    <location>
        <begin position="25"/>
        <end position="53"/>
    </location>
</feature>
<proteinExistence type="predicted"/>
<feature type="compositionally biased region" description="Low complexity" evidence="1">
    <location>
        <begin position="286"/>
        <end position="297"/>
    </location>
</feature>
<feature type="compositionally biased region" description="Polar residues" evidence="1">
    <location>
        <begin position="225"/>
        <end position="236"/>
    </location>
</feature>
<protein>
    <submittedName>
        <fullName evidence="2">Uncharacterized protein</fullName>
    </submittedName>
</protein>
<feature type="compositionally biased region" description="Basic and acidic residues" evidence="1">
    <location>
        <begin position="103"/>
        <end position="114"/>
    </location>
</feature>
<evidence type="ECO:0000256" key="1">
    <source>
        <dbReference type="SAM" id="MobiDB-lite"/>
    </source>
</evidence>
<dbReference type="Proteomes" id="UP000762676">
    <property type="component" value="Unassembled WGS sequence"/>
</dbReference>
<evidence type="ECO:0000313" key="2">
    <source>
        <dbReference type="EMBL" id="GFS17093.1"/>
    </source>
</evidence>
<gene>
    <name evidence="2" type="ORF">ElyMa_003230700</name>
</gene>
<comment type="caution">
    <text evidence="2">The sequence shown here is derived from an EMBL/GenBank/DDBJ whole genome shotgun (WGS) entry which is preliminary data.</text>
</comment>
<feature type="compositionally biased region" description="Basic and acidic residues" evidence="1">
    <location>
        <begin position="326"/>
        <end position="338"/>
    </location>
</feature>
<evidence type="ECO:0000313" key="3">
    <source>
        <dbReference type="Proteomes" id="UP000762676"/>
    </source>
</evidence>
<accession>A0AAV4J605</accession>
<organism evidence="2 3">
    <name type="scientific">Elysia marginata</name>
    <dbReference type="NCBI Taxonomy" id="1093978"/>
    <lineage>
        <taxon>Eukaryota</taxon>
        <taxon>Metazoa</taxon>
        <taxon>Spiralia</taxon>
        <taxon>Lophotrochozoa</taxon>
        <taxon>Mollusca</taxon>
        <taxon>Gastropoda</taxon>
        <taxon>Heterobranchia</taxon>
        <taxon>Euthyneura</taxon>
        <taxon>Panpulmonata</taxon>
        <taxon>Sacoglossa</taxon>
        <taxon>Placobranchoidea</taxon>
        <taxon>Plakobranchidae</taxon>
        <taxon>Elysia</taxon>
    </lineage>
</organism>
<name>A0AAV4J605_9GAST</name>
<feature type="non-terminal residue" evidence="2">
    <location>
        <position position="1"/>
    </location>
</feature>
<keyword evidence="3" id="KW-1185">Reference proteome</keyword>
<dbReference type="EMBL" id="BMAT01006648">
    <property type="protein sequence ID" value="GFS17093.1"/>
    <property type="molecule type" value="Genomic_DNA"/>
</dbReference>
<feature type="region of interest" description="Disordered" evidence="1">
    <location>
        <begin position="1"/>
        <end position="407"/>
    </location>
</feature>
<feature type="compositionally biased region" description="Polar residues" evidence="1">
    <location>
        <begin position="1"/>
        <end position="12"/>
    </location>
</feature>
<dbReference type="AlphaFoldDB" id="A0AAV4J605"/>
<feature type="non-terminal residue" evidence="2">
    <location>
        <position position="407"/>
    </location>
</feature>
<sequence length="407" mass="43675">EESEVTSNNIKNNKLGESLGFEPSANENPVNSPHSPASSGSPRDSGPNSATDKQGNRIHIIPLGRHQQQQQQQQPYQKDGNEDGEEVKLDFKSLMNQWQNSSPREDRYAAELRKQAQKYKHSQPPSQQPNAMPMSLKHSRTPINFSTTYKREPTLPQEATSPASSSPAPSEATTGSSTSSATQSQQPHQSHASSSPSSGKKFSTSGTASSPHSSSSQSSSPAMRLNTNIAASTLSEVSLPGDNRNKQTVSSPPPPQLPERTFGLHHQHHNHQQQQQQPDSGRLRSNSDASPTPSSTSSGGGGGGAAQPSSNRYNSGPVSPSGGDRSASDHDILSDRRPANPQHYNQFRANMDGSPQDASAAGTQWRSRRAPEGPPPQQQALGQQHPEDGMPMDLPPPPPEMLQSDIE</sequence>